<evidence type="ECO:0000313" key="11">
    <source>
        <dbReference type="EMBL" id="KQK01423.1"/>
    </source>
</evidence>
<protein>
    <recommendedName>
        <fullName evidence="10">C2H2-type domain-containing protein</fullName>
    </recommendedName>
</protein>
<dbReference type="STRING" id="15368.I1IE23"/>
<keyword evidence="3 8" id="KW-0863">Zinc-finger</keyword>
<dbReference type="EMBL" id="CM000882">
    <property type="protein sequence ID" value="KQK01423.1"/>
    <property type="molecule type" value="Genomic_DNA"/>
</dbReference>
<evidence type="ECO:0000256" key="9">
    <source>
        <dbReference type="SAM" id="MobiDB-lite"/>
    </source>
</evidence>
<dbReference type="GeneID" id="104584310"/>
<evidence type="ECO:0000259" key="10">
    <source>
        <dbReference type="PROSITE" id="PS50157"/>
    </source>
</evidence>
<reference evidence="11 12" key="1">
    <citation type="journal article" date="2010" name="Nature">
        <title>Genome sequencing and analysis of the model grass Brachypodium distachyon.</title>
        <authorList>
            <consortium name="International Brachypodium Initiative"/>
        </authorList>
    </citation>
    <scope>NUCLEOTIDE SEQUENCE [LARGE SCALE GENOMIC DNA]</scope>
    <source>
        <strain evidence="11">Bd21</strain>
        <strain evidence="12">cv. Bd21</strain>
    </source>
</reference>
<feature type="region of interest" description="Disordered" evidence="9">
    <location>
        <begin position="133"/>
        <end position="182"/>
    </location>
</feature>
<dbReference type="OrthoDB" id="780709at2759"/>
<evidence type="ECO:0000256" key="7">
    <source>
        <dbReference type="ARBA" id="ARBA00023242"/>
    </source>
</evidence>
<evidence type="ECO:0000256" key="4">
    <source>
        <dbReference type="ARBA" id="ARBA00022833"/>
    </source>
</evidence>
<keyword evidence="4" id="KW-0862">Zinc</keyword>
<dbReference type="PANTHER" id="PTHR45801">
    <property type="entry name" value="OS07G0101800 PROTEIN"/>
    <property type="match status" value="1"/>
</dbReference>
<comment type="subcellular location">
    <subcellularLocation>
        <location evidence="1">Nucleus</location>
    </subcellularLocation>
</comment>
<dbReference type="HOGENOM" id="CLU_1386281_0_0_1"/>
<dbReference type="AlphaFoldDB" id="I1IE23"/>
<keyword evidence="13" id="KW-1185">Reference proteome</keyword>
<sequence length="182" mass="19589">MEELGQEISKGGRRPPTGEDEEDKQRLDDEDDDDDEGRRQPYKCGFCRRGFPTAQALGGHMNVHRRKEYRPGPRPGSGGVICSYGEPPPAVATTLAAGQQPACGPAASGGSSMLFHGVERAPRALRLFGREIVDSGASGEARDNRQGQYYDGRNGDDDDHGGQGDEEGELDLELRLGAAGQY</sequence>
<dbReference type="Proteomes" id="UP000008810">
    <property type="component" value="Chromosome 3"/>
</dbReference>
<evidence type="ECO:0000256" key="5">
    <source>
        <dbReference type="ARBA" id="ARBA00023015"/>
    </source>
</evidence>
<reference evidence="12" key="3">
    <citation type="submission" date="2018-08" db="UniProtKB">
        <authorList>
            <consortium name="EnsemblPlants"/>
        </authorList>
    </citation>
    <scope>IDENTIFICATION</scope>
    <source>
        <strain evidence="12">cv. Bd21</strain>
    </source>
</reference>
<dbReference type="Gramene" id="KQK01423">
    <property type="protein sequence ID" value="KQK01423"/>
    <property type="gene ID" value="BRADI_3g55760v3"/>
</dbReference>
<keyword evidence="2" id="KW-0479">Metal-binding</keyword>
<feature type="domain" description="C2H2-type" evidence="10">
    <location>
        <begin position="42"/>
        <end position="69"/>
    </location>
</feature>
<keyword evidence="6" id="KW-0804">Transcription</keyword>
<feature type="compositionally biased region" description="Acidic residues" evidence="9">
    <location>
        <begin position="156"/>
        <end position="171"/>
    </location>
</feature>
<dbReference type="InterPro" id="IPR052426">
    <property type="entry name" value="Plant_dev_regulator"/>
</dbReference>
<dbReference type="KEGG" id="bdi:104584310"/>
<proteinExistence type="predicted"/>
<dbReference type="SUPFAM" id="SSF57667">
    <property type="entry name" value="beta-beta-alpha zinc fingers"/>
    <property type="match status" value="1"/>
</dbReference>
<dbReference type="InterPro" id="IPR013087">
    <property type="entry name" value="Znf_C2H2_type"/>
</dbReference>
<dbReference type="Gene3D" id="3.30.160.60">
    <property type="entry name" value="Classic Zinc Finger"/>
    <property type="match status" value="1"/>
</dbReference>
<dbReference type="RefSeq" id="XP_010236875.1">
    <property type="nucleotide sequence ID" value="XM_010238573.2"/>
</dbReference>
<dbReference type="EnsemblPlants" id="KQK01423">
    <property type="protein sequence ID" value="KQK01423"/>
    <property type="gene ID" value="BRADI_3g55760v3"/>
</dbReference>
<dbReference type="OMA" id="DRYGCCS"/>
<evidence type="ECO:0000313" key="13">
    <source>
        <dbReference type="Proteomes" id="UP000008810"/>
    </source>
</evidence>
<feature type="compositionally biased region" description="Acidic residues" evidence="9">
    <location>
        <begin position="18"/>
        <end position="35"/>
    </location>
</feature>
<dbReference type="eggNOG" id="ENOG502S8N0">
    <property type="taxonomic scope" value="Eukaryota"/>
</dbReference>
<reference evidence="11" key="2">
    <citation type="submission" date="2017-06" db="EMBL/GenBank/DDBJ databases">
        <title>WGS assembly of Brachypodium distachyon.</title>
        <authorList>
            <consortium name="The International Brachypodium Initiative"/>
            <person name="Lucas S."/>
            <person name="Harmon-Smith M."/>
            <person name="Lail K."/>
            <person name="Tice H."/>
            <person name="Grimwood J."/>
            <person name="Bruce D."/>
            <person name="Barry K."/>
            <person name="Shu S."/>
            <person name="Lindquist E."/>
            <person name="Wang M."/>
            <person name="Pitluck S."/>
            <person name="Vogel J.P."/>
            <person name="Garvin D.F."/>
            <person name="Mockler T.C."/>
            <person name="Schmutz J."/>
            <person name="Rokhsar D."/>
            <person name="Bevan M.W."/>
        </authorList>
    </citation>
    <scope>NUCLEOTIDE SEQUENCE</scope>
    <source>
        <strain evidence="11">Bd21</strain>
    </source>
</reference>
<organism evidence="11">
    <name type="scientific">Brachypodium distachyon</name>
    <name type="common">Purple false brome</name>
    <name type="synonym">Trachynia distachya</name>
    <dbReference type="NCBI Taxonomy" id="15368"/>
    <lineage>
        <taxon>Eukaryota</taxon>
        <taxon>Viridiplantae</taxon>
        <taxon>Streptophyta</taxon>
        <taxon>Embryophyta</taxon>
        <taxon>Tracheophyta</taxon>
        <taxon>Spermatophyta</taxon>
        <taxon>Magnoliopsida</taxon>
        <taxon>Liliopsida</taxon>
        <taxon>Poales</taxon>
        <taxon>Poaceae</taxon>
        <taxon>BOP clade</taxon>
        <taxon>Pooideae</taxon>
        <taxon>Stipodae</taxon>
        <taxon>Brachypodieae</taxon>
        <taxon>Brachypodium</taxon>
    </lineage>
</organism>
<dbReference type="PROSITE" id="PS00028">
    <property type="entry name" value="ZINC_FINGER_C2H2_1"/>
    <property type="match status" value="1"/>
</dbReference>
<accession>I1IE23</accession>
<evidence type="ECO:0000256" key="3">
    <source>
        <dbReference type="ARBA" id="ARBA00022771"/>
    </source>
</evidence>
<dbReference type="PROSITE" id="PS50157">
    <property type="entry name" value="ZINC_FINGER_C2H2_2"/>
    <property type="match status" value="1"/>
</dbReference>
<keyword evidence="7" id="KW-0539">Nucleus</keyword>
<dbReference type="PANTHER" id="PTHR45801:SF117">
    <property type="entry name" value="OS07G0417400 PROTEIN"/>
    <property type="match status" value="1"/>
</dbReference>
<dbReference type="GO" id="GO:0005634">
    <property type="term" value="C:nucleus"/>
    <property type="evidence" value="ECO:0007669"/>
    <property type="project" value="UniProtKB-SubCell"/>
</dbReference>
<evidence type="ECO:0000256" key="2">
    <source>
        <dbReference type="ARBA" id="ARBA00022723"/>
    </source>
</evidence>
<dbReference type="InterPro" id="IPR036236">
    <property type="entry name" value="Znf_C2H2_sf"/>
</dbReference>
<evidence type="ECO:0000256" key="8">
    <source>
        <dbReference type="PROSITE-ProRule" id="PRU00042"/>
    </source>
</evidence>
<keyword evidence="5" id="KW-0805">Transcription regulation</keyword>
<feature type="region of interest" description="Disordered" evidence="9">
    <location>
        <begin position="1"/>
        <end position="81"/>
    </location>
</feature>
<gene>
    <name evidence="12" type="primary">LOC104584310</name>
    <name evidence="11" type="ORF">BRADI_3g55760v3</name>
</gene>
<name>I1IE23_BRADI</name>
<dbReference type="GO" id="GO:0008270">
    <property type="term" value="F:zinc ion binding"/>
    <property type="evidence" value="ECO:0007669"/>
    <property type="project" value="UniProtKB-KW"/>
</dbReference>
<evidence type="ECO:0000256" key="1">
    <source>
        <dbReference type="ARBA" id="ARBA00004123"/>
    </source>
</evidence>
<evidence type="ECO:0000256" key="6">
    <source>
        <dbReference type="ARBA" id="ARBA00023163"/>
    </source>
</evidence>
<evidence type="ECO:0000313" key="12">
    <source>
        <dbReference type="EnsemblPlants" id="KQK01423"/>
    </source>
</evidence>